<evidence type="ECO:0000313" key="2">
    <source>
        <dbReference type="EMBL" id="SDF99487.1"/>
    </source>
</evidence>
<dbReference type="AlphaFoldDB" id="A0A1G7QLQ9"/>
<reference evidence="3" key="1">
    <citation type="submission" date="2016-10" db="EMBL/GenBank/DDBJ databases">
        <authorList>
            <person name="Varghese N."/>
            <person name="Submissions S."/>
        </authorList>
    </citation>
    <scope>NUCLEOTIDE SEQUENCE [LARGE SCALE GENOMIC DNA]</scope>
    <source>
        <strain evidence="3">DSM 44526</strain>
    </source>
</reference>
<proteinExistence type="predicted"/>
<evidence type="ECO:0000313" key="3">
    <source>
        <dbReference type="Proteomes" id="UP000198863"/>
    </source>
</evidence>
<dbReference type="RefSeq" id="WP_091060920.1">
    <property type="nucleotide sequence ID" value="NZ_FNCF01000002.1"/>
</dbReference>
<organism evidence="2 3">
    <name type="scientific">Klenkia brasiliensis</name>
    <dbReference type="NCBI Taxonomy" id="333142"/>
    <lineage>
        <taxon>Bacteria</taxon>
        <taxon>Bacillati</taxon>
        <taxon>Actinomycetota</taxon>
        <taxon>Actinomycetes</taxon>
        <taxon>Geodermatophilales</taxon>
        <taxon>Geodermatophilaceae</taxon>
        <taxon>Klenkia</taxon>
    </lineage>
</organism>
<protein>
    <submittedName>
        <fullName evidence="2">Uncharacterized protein</fullName>
    </submittedName>
</protein>
<name>A0A1G7QLQ9_9ACTN</name>
<sequence length="91" mass="8442">MEPTDPRRTGTRRVRLVTAAVAGGALVGTGALTVAVAQAHPAAAEDAAPSGAVTTDGGTTTGPGGGSRPVPPSSGVGNGSGGHAHTSSGSS</sequence>
<gene>
    <name evidence="2" type="ORF">SAMN05660324_1531</name>
</gene>
<dbReference type="InterPro" id="IPR006311">
    <property type="entry name" value="TAT_signal"/>
</dbReference>
<dbReference type="EMBL" id="FNCF01000002">
    <property type="protein sequence ID" value="SDF99487.1"/>
    <property type="molecule type" value="Genomic_DNA"/>
</dbReference>
<feature type="region of interest" description="Disordered" evidence="1">
    <location>
        <begin position="40"/>
        <end position="91"/>
    </location>
</feature>
<dbReference type="PROSITE" id="PS51318">
    <property type="entry name" value="TAT"/>
    <property type="match status" value="1"/>
</dbReference>
<dbReference type="Proteomes" id="UP000198863">
    <property type="component" value="Unassembled WGS sequence"/>
</dbReference>
<accession>A0A1G7QLQ9</accession>
<keyword evidence="3" id="KW-1185">Reference proteome</keyword>
<feature type="compositionally biased region" description="Low complexity" evidence="1">
    <location>
        <begin position="40"/>
        <end position="58"/>
    </location>
</feature>
<evidence type="ECO:0000256" key="1">
    <source>
        <dbReference type="SAM" id="MobiDB-lite"/>
    </source>
</evidence>